<gene>
    <name evidence="2" type="ORF">Slin15195_G075420</name>
</gene>
<dbReference type="Proteomes" id="UP001056384">
    <property type="component" value="Chromosome 6"/>
</dbReference>
<proteinExistence type="predicted"/>
<feature type="compositionally biased region" description="Basic and acidic residues" evidence="1">
    <location>
        <begin position="39"/>
        <end position="48"/>
    </location>
</feature>
<feature type="compositionally biased region" description="Polar residues" evidence="1">
    <location>
        <begin position="114"/>
        <end position="126"/>
    </location>
</feature>
<evidence type="ECO:0000256" key="1">
    <source>
        <dbReference type="SAM" id="MobiDB-lite"/>
    </source>
</evidence>
<reference evidence="2" key="1">
    <citation type="submission" date="2022-06" db="EMBL/GenBank/DDBJ databases">
        <title>Complete genome sequences of two strains of the flax pathogen Septoria linicola.</title>
        <authorList>
            <person name="Lapalu N."/>
            <person name="Simon A."/>
            <person name="Demenou B."/>
            <person name="Paumier D."/>
            <person name="Guillot M.-P."/>
            <person name="Gout L."/>
            <person name="Valade R."/>
        </authorList>
    </citation>
    <scope>NUCLEOTIDE SEQUENCE</scope>
    <source>
        <strain evidence="2">SE15195</strain>
    </source>
</reference>
<keyword evidence="3" id="KW-1185">Reference proteome</keyword>
<feature type="compositionally biased region" description="Basic and acidic residues" evidence="1">
    <location>
        <begin position="155"/>
        <end position="166"/>
    </location>
</feature>
<evidence type="ECO:0000313" key="3">
    <source>
        <dbReference type="Proteomes" id="UP001056384"/>
    </source>
</evidence>
<feature type="compositionally biased region" description="Low complexity" evidence="1">
    <location>
        <begin position="96"/>
        <end position="106"/>
    </location>
</feature>
<feature type="compositionally biased region" description="Basic and acidic residues" evidence="1">
    <location>
        <begin position="215"/>
        <end position="229"/>
    </location>
</feature>
<name>A0A9Q9AY72_9PEZI</name>
<sequence length="380" mass="40385">MITRRSFAAALSSSERQLLRSQYVRSGHCARCFHSSRRQQADEQRPEDGAPAIKDSAKRADNNGPQIQKKPTKRGRAELISNELSMLQKGPPPGDPTSGPGSATGTNQGDPAKPTTSAGFTETPTSMGGPEQRMGENVSAGREGVNAQGVGRLAGTDERVRNEHPRPQSTRKAGEVEDPAEGGTSVLEASTPGPASKAMEVASSSEAEADPASELDQRQEGQLRHKLTESRPQGLPVRPRKIQAKDLLLQGRGAGVPLAAHPTTTILDRYKLVTDPSHNTNEPAPRRQIIIGKQDRKRVAKALIAGQYDTAGALAGKQVYKQAILNEVAKKTLINGTYLESDGNRLIKRVQGLLPAAQPARGAAGGQKQKAAPVKAKAKA</sequence>
<accession>A0A9Q9AY72</accession>
<dbReference type="AlphaFoldDB" id="A0A9Q9AY72"/>
<evidence type="ECO:0000313" key="2">
    <source>
        <dbReference type="EMBL" id="USW54223.1"/>
    </source>
</evidence>
<feature type="compositionally biased region" description="Low complexity" evidence="1">
    <location>
        <begin position="195"/>
        <end position="206"/>
    </location>
</feature>
<dbReference type="OrthoDB" id="5365739at2759"/>
<dbReference type="EMBL" id="CP099423">
    <property type="protein sequence ID" value="USW54223.1"/>
    <property type="molecule type" value="Genomic_DNA"/>
</dbReference>
<feature type="region of interest" description="Disordered" evidence="1">
    <location>
        <begin position="35"/>
        <end position="239"/>
    </location>
</feature>
<protein>
    <submittedName>
        <fullName evidence="2">Uncharacterized protein</fullName>
    </submittedName>
</protein>
<feature type="region of interest" description="Disordered" evidence="1">
    <location>
        <begin position="357"/>
        <end position="380"/>
    </location>
</feature>
<organism evidence="2 3">
    <name type="scientific">Septoria linicola</name>
    <dbReference type="NCBI Taxonomy" id="215465"/>
    <lineage>
        <taxon>Eukaryota</taxon>
        <taxon>Fungi</taxon>
        <taxon>Dikarya</taxon>
        <taxon>Ascomycota</taxon>
        <taxon>Pezizomycotina</taxon>
        <taxon>Dothideomycetes</taxon>
        <taxon>Dothideomycetidae</taxon>
        <taxon>Mycosphaerellales</taxon>
        <taxon>Mycosphaerellaceae</taxon>
        <taxon>Septoria</taxon>
    </lineage>
</organism>